<protein>
    <submittedName>
        <fullName evidence="2">Uncharacterized protein</fullName>
    </submittedName>
</protein>
<organism evidence="2">
    <name type="scientific">Phaeodactylum tricornutum</name>
    <name type="common">Diatom</name>
    <dbReference type="NCBI Taxonomy" id="2850"/>
    <lineage>
        <taxon>Eukaryota</taxon>
        <taxon>Sar</taxon>
        <taxon>Stramenopiles</taxon>
        <taxon>Ochrophyta</taxon>
        <taxon>Bacillariophyta</taxon>
        <taxon>Bacillariophyceae</taxon>
        <taxon>Bacillariophycidae</taxon>
        <taxon>Naviculales</taxon>
        <taxon>Phaeodactylaceae</taxon>
        <taxon>Phaeodactylum</taxon>
    </lineage>
</organism>
<dbReference type="PROSITE" id="PS51257">
    <property type="entry name" value="PROKAR_LIPOPROTEIN"/>
    <property type="match status" value="1"/>
</dbReference>
<sequence>MKAWMNRRLATTRVVVITIAGLVGTGCDAWDLRMSATLTLPHRTTATRSLSSSSRRPTRSVSPTISSRGRNDHRSVESTVSARPVVDLGPSVPIPTEPSLPFFLVPKETRTALDFVSLKETDVSLDALFFADRTDASMEHELVDSFPRTDTPTSVVVEDTYTEWIEAVGGAAVGTTVLCLGSGAMDAQGACMAGLMVGVLSGLPEPLSRNPLSAILYQVGYGLSSVTRHSLEAVPFDPNVVQHSTRGAWSLLTEVTRQAQEKVEINWIRPGVGTRSMHATRWMATMAIEPSHKFVSIPRQYRKVDMDDEVHSIRITDGMDRARAKAHQRLVSVRDEWEAATSSLQYRFPSWHDQSRPHLYELASEAERQGWTSSSSLLRTLDDVRALPAQTSVKLSDLRRRTNAH</sequence>
<gene>
    <name evidence="2" type="ORF">PTTT1_LOCUS41682</name>
</gene>
<reference evidence="2" key="1">
    <citation type="submission" date="2022-02" db="EMBL/GenBank/DDBJ databases">
        <authorList>
            <person name="Giguere J D."/>
        </authorList>
    </citation>
    <scope>NUCLEOTIDE SEQUENCE</scope>
    <source>
        <strain evidence="2">CCAP 1055/1</strain>
    </source>
</reference>
<accession>A0A8J9SFW2</accession>
<evidence type="ECO:0000313" key="2">
    <source>
        <dbReference type="EMBL" id="CAG9289444.1"/>
    </source>
</evidence>
<evidence type="ECO:0000256" key="1">
    <source>
        <dbReference type="SAM" id="MobiDB-lite"/>
    </source>
</evidence>
<dbReference type="EMBL" id="OU594945">
    <property type="protein sequence ID" value="CAG9289444.1"/>
    <property type="molecule type" value="Genomic_DNA"/>
</dbReference>
<dbReference type="Proteomes" id="UP000836788">
    <property type="component" value="Chromosome 4"/>
</dbReference>
<feature type="compositionally biased region" description="Low complexity" evidence="1">
    <location>
        <begin position="44"/>
        <end position="68"/>
    </location>
</feature>
<name>A0A8J9SFW2_PHATR</name>
<feature type="region of interest" description="Disordered" evidence="1">
    <location>
        <begin position="44"/>
        <end position="82"/>
    </location>
</feature>
<proteinExistence type="predicted"/>
<dbReference type="AlphaFoldDB" id="A0A8J9SFW2"/>